<dbReference type="Pfam" id="PF12854">
    <property type="entry name" value="PPR_1"/>
    <property type="match status" value="1"/>
</dbReference>
<feature type="repeat" description="PPR" evidence="2">
    <location>
        <begin position="387"/>
        <end position="421"/>
    </location>
</feature>
<dbReference type="PANTHER" id="PTHR47942">
    <property type="entry name" value="TETRATRICOPEPTIDE REPEAT (TPR)-LIKE SUPERFAMILY PROTEIN-RELATED"/>
    <property type="match status" value="1"/>
</dbReference>
<dbReference type="Proteomes" id="UP001642360">
    <property type="component" value="Unassembled WGS sequence"/>
</dbReference>
<dbReference type="InterPro" id="IPR011990">
    <property type="entry name" value="TPR-like_helical_dom_sf"/>
</dbReference>
<proteinExistence type="predicted"/>
<keyword evidence="1" id="KW-0677">Repeat</keyword>
<evidence type="ECO:0000256" key="2">
    <source>
        <dbReference type="PROSITE-ProRule" id="PRU00708"/>
    </source>
</evidence>
<accession>A0ABC8RPI6</accession>
<dbReference type="PROSITE" id="PS51375">
    <property type="entry name" value="PPR"/>
    <property type="match status" value="6"/>
</dbReference>
<dbReference type="Gene3D" id="1.25.40.10">
    <property type="entry name" value="Tetratricopeptide repeat domain"/>
    <property type="match status" value="4"/>
</dbReference>
<evidence type="ECO:0000313" key="4">
    <source>
        <dbReference type="Proteomes" id="UP001642360"/>
    </source>
</evidence>
<dbReference type="AlphaFoldDB" id="A0ABC8RPI6"/>
<feature type="repeat" description="PPR" evidence="2">
    <location>
        <begin position="282"/>
        <end position="316"/>
    </location>
</feature>
<keyword evidence="4" id="KW-1185">Reference proteome</keyword>
<feature type="repeat" description="PPR" evidence="2">
    <location>
        <begin position="175"/>
        <end position="209"/>
    </location>
</feature>
<organism evidence="3 4">
    <name type="scientific">Ilex paraguariensis</name>
    <name type="common">yerba mate</name>
    <dbReference type="NCBI Taxonomy" id="185542"/>
    <lineage>
        <taxon>Eukaryota</taxon>
        <taxon>Viridiplantae</taxon>
        <taxon>Streptophyta</taxon>
        <taxon>Embryophyta</taxon>
        <taxon>Tracheophyta</taxon>
        <taxon>Spermatophyta</taxon>
        <taxon>Magnoliopsida</taxon>
        <taxon>eudicotyledons</taxon>
        <taxon>Gunneridae</taxon>
        <taxon>Pentapetalae</taxon>
        <taxon>asterids</taxon>
        <taxon>campanulids</taxon>
        <taxon>Aquifoliales</taxon>
        <taxon>Aquifoliaceae</taxon>
        <taxon>Ilex</taxon>
    </lineage>
</organism>
<dbReference type="Pfam" id="PF13041">
    <property type="entry name" value="PPR_2"/>
    <property type="match status" value="2"/>
</dbReference>
<feature type="repeat" description="PPR" evidence="2">
    <location>
        <begin position="317"/>
        <end position="351"/>
    </location>
</feature>
<dbReference type="EMBL" id="CAUOFW020001620">
    <property type="protein sequence ID" value="CAK9146896.1"/>
    <property type="molecule type" value="Genomic_DNA"/>
</dbReference>
<reference evidence="3 4" key="1">
    <citation type="submission" date="2024-02" db="EMBL/GenBank/DDBJ databases">
        <authorList>
            <person name="Vignale AGUSTIN F."/>
            <person name="Sosa J E."/>
            <person name="Modenutti C."/>
        </authorList>
    </citation>
    <scope>NUCLEOTIDE SEQUENCE [LARGE SCALE GENOMIC DNA]</scope>
</reference>
<comment type="caution">
    <text evidence="3">The sequence shown here is derived from an EMBL/GenBank/DDBJ whole genome shotgun (WGS) entry which is preliminary data.</text>
</comment>
<dbReference type="Pfam" id="PF01535">
    <property type="entry name" value="PPR"/>
    <property type="match status" value="2"/>
</dbReference>
<dbReference type="InterPro" id="IPR002885">
    <property type="entry name" value="PPR_rpt"/>
</dbReference>
<feature type="repeat" description="PPR" evidence="2">
    <location>
        <begin position="352"/>
        <end position="386"/>
    </location>
</feature>
<feature type="repeat" description="PPR" evidence="2">
    <location>
        <begin position="247"/>
        <end position="281"/>
    </location>
</feature>
<gene>
    <name evidence="3" type="ORF">ILEXP_LOCUS14767</name>
</gene>
<dbReference type="NCBIfam" id="TIGR00756">
    <property type="entry name" value="PPR"/>
    <property type="match status" value="6"/>
</dbReference>
<evidence type="ECO:0000313" key="3">
    <source>
        <dbReference type="EMBL" id="CAK9146896.1"/>
    </source>
</evidence>
<protein>
    <recommendedName>
        <fullName evidence="5">Pentatricopeptide repeat-containing protein</fullName>
    </recommendedName>
</protein>
<evidence type="ECO:0000256" key="1">
    <source>
        <dbReference type="ARBA" id="ARBA00022737"/>
    </source>
</evidence>
<dbReference type="PANTHER" id="PTHR47942:SF16">
    <property type="entry name" value="PENTATRICOPEPTIDE REPEAT DOMAIN CONTAINING PROTEIN-RELATED"/>
    <property type="match status" value="1"/>
</dbReference>
<sequence>MKLQSVELCELRVLWNRVLWSFCAESPFSASSSSRKSSPNYYLRKRRKWPLSPYKAQWEDTFDQQKAMQMLKQSAKTTSTHLLSALIKSFNTYSCDPTPKAYHFILKTLTHNPKSDDNQITQRAMELFFRLPSFRCSPTAVSLNSLLSVLCKKQEGFEIVPQILTKSQLMNIRIEESSFFILIRALCRTGKVNYAIELLNAIISEGFSLDGKFCSLILSAMCEQKDSVGVQIMGFLEEMRKFGYCPNRVDWCNVIRHLAKKGAGMDALDVLNQMKLDGIKPDIVCYTMVLDGLFLEGQSAKAEQLFDEMLVLGLVPDIYTYNVYINGLCKQNKMEDGIKMLAWMEELGCKSDLITYNTLLAALCQSGKLRRARDVVRDMGLKGMQLNSRTYEIMIRGVISKGEIDEACGLLEEMMGKGSIPQSSTFDEIICRLCQRGLVSRAFELLKVMVGKNGAPGFRTWEALLLGSKYGPFEDIALMDLVKHIETNSFSER</sequence>
<dbReference type="InterPro" id="IPR051222">
    <property type="entry name" value="PPR/CCM1_RNA-binding"/>
</dbReference>
<name>A0ABC8RPI6_9AQUA</name>
<evidence type="ECO:0008006" key="5">
    <source>
        <dbReference type="Google" id="ProtNLM"/>
    </source>
</evidence>